<reference evidence="4" key="2">
    <citation type="submission" date="2020-05" db="EMBL/GenBank/DDBJ databases">
        <title>Complete genome sequence of Bradyrhizobium diazoefficiens XF3 isolated from soybean nodule.</title>
        <authorList>
            <person name="Noda R."/>
            <person name="Kakizaki K."/>
            <person name="Minamisawa K."/>
        </authorList>
    </citation>
    <scope>NUCLEOTIDE SEQUENCE</scope>
    <source>
        <strain evidence="4">XF3</strain>
    </source>
</reference>
<dbReference type="NCBIfam" id="NF033542">
    <property type="entry name" value="transpos_IS110"/>
    <property type="match status" value="1"/>
</dbReference>
<feature type="compositionally biased region" description="Basic and acidic residues" evidence="1">
    <location>
        <begin position="12"/>
        <end position="29"/>
    </location>
</feature>
<reference evidence="3" key="1">
    <citation type="submission" date="2020-05" db="EMBL/GenBank/DDBJ databases">
        <title>Complete genome sequence of Bradyrhizobium diazoefficiens XF2 isolated from soybean nodule.</title>
        <authorList>
            <person name="Noda R."/>
            <person name="Kakizaki K."/>
            <person name="Minamisawa K."/>
        </authorList>
    </citation>
    <scope>NUCLEOTIDE SEQUENCE</scope>
    <source>
        <strain evidence="3">XF2</strain>
    </source>
</reference>
<dbReference type="PANTHER" id="PTHR33055">
    <property type="entry name" value="TRANSPOSASE FOR INSERTION SEQUENCE ELEMENT IS1111A"/>
    <property type="match status" value="1"/>
</dbReference>
<evidence type="ECO:0000313" key="5">
    <source>
        <dbReference type="EMBL" id="BCE80262.1"/>
    </source>
</evidence>
<evidence type="ECO:0000313" key="4">
    <source>
        <dbReference type="EMBL" id="BCE36663.1"/>
    </source>
</evidence>
<dbReference type="GO" id="GO:0004803">
    <property type="term" value="F:transposase activity"/>
    <property type="evidence" value="ECO:0007669"/>
    <property type="project" value="InterPro"/>
</dbReference>
<dbReference type="AlphaFoldDB" id="A0A810BTD3"/>
<dbReference type="EMBL" id="AP023093">
    <property type="protein sequence ID" value="BCE36663.1"/>
    <property type="molecule type" value="Genomic_DNA"/>
</dbReference>
<evidence type="ECO:0000313" key="3">
    <source>
        <dbReference type="EMBL" id="BCE27924.1"/>
    </source>
</evidence>
<dbReference type="InterPro" id="IPR003346">
    <property type="entry name" value="Transposase_20"/>
</dbReference>
<dbReference type="GO" id="GO:0006313">
    <property type="term" value="P:DNA transposition"/>
    <property type="evidence" value="ECO:0007669"/>
    <property type="project" value="InterPro"/>
</dbReference>
<dbReference type="InterPro" id="IPR047650">
    <property type="entry name" value="Transpos_IS110"/>
</dbReference>
<dbReference type="PANTHER" id="PTHR33055:SF3">
    <property type="entry name" value="PUTATIVE TRANSPOSASE FOR IS117-RELATED"/>
    <property type="match status" value="1"/>
</dbReference>
<organism evidence="5">
    <name type="scientific">Bradyrhizobium diazoefficiens</name>
    <dbReference type="NCBI Taxonomy" id="1355477"/>
    <lineage>
        <taxon>Bacteria</taxon>
        <taxon>Pseudomonadati</taxon>
        <taxon>Pseudomonadota</taxon>
        <taxon>Alphaproteobacteria</taxon>
        <taxon>Hyphomicrobiales</taxon>
        <taxon>Nitrobacteraceae</taxon>
        <taxon>Bradyrhizobium</taxon>
    </lineage>
</organism>
<evidence type="ECO:0000256" key="1">
    <source>
        <dbReference type="SAM" id="MobiDB-lite"/>
    </source>
</evidence>
<evidence type="ECO:0000259" key="2">
    <source>
        <dbReference type="Pfam" id="PF02371"/>
    </source>
</evidence>
<sequence>MRLVTKPVGKPDAGKPHVRFDERGEETERATSASPRLSSTLLQRGKSDAADAEAICEAASRPKLRKNFVPVKSPEQQGTQMLTRVRAQFISRRTQLANSIRGYAAEFGFTAPKGLSRLPQLLIDIKADATVPHLAIDLIEALAAELARVDDQVVTLDKKLTQIHRSNEMSRRLATIPGIGPIGATLLSIKVVDARGFKSARNFAAWLGLTPKNHSTAGKNRLGVITRAGDGMLRTVLVAGATAVIADVRRRGSRSWPWLTDIITRKPPKLVAIALANKLARIAWKLMVTGERYRAASAVPIPSPT</sequence>
<reference evidence="5" key="3">
    <citation type="submission" date="2020-05" db="EMBL/GenBank/DDBJ databases">
        <title>Complete genome sequence of Bradyrhizobium diazoefficiens XF9 isolated from soybean nodule.</title>
        <authorList>
            <person name="Noda R."/>
            <person name="Kakizaki K."/>
            <person name="Minamisawa K."/>
        </authorList>
    </citation>
    <scope>NUCLEOTIDE SEQUENCE</scope>
    <source>
        <strain evidence="5">XF9</strain>
    </source>
</reference>
<feature type="domain" description="Transposase IS116/IS110/IS902 C-terminal" evidence="2">
    <location>
        <begin position="171"/>
        <end position="247"/>
    </location>
</feature>
<gene>
    <name evidence="3" type="ORF">XF2B_16930</name>
    <name evidence="4" type="ORF">XF3B_16940</name>
    <name evidence="5" type="ORF">XF9B_16830</name>
</gene>
<dbReference type="GO" id="GO:0003677">
    <property type="term" value="F:DNA binding"/>
    <property type="evidence" value="ECO:0007669"/>
    <property type="project" value="InterPro"/>
</dbReference>
<name>A0A810BTD3_9BRAD</name>
<dbReference type="EMBL" id="AP023092">
    <property type="protein sequence ID" value="BCE27924.1"/>
    <property type="molecule type" value="Genomic_DNA"/>
</dbReference>
<feature type="region of interest" description="Disordered" evidence="1">
    <location>
        <begin position="1"/>
        <end position="44"/>
    </location>
</feature>
<dbReference type="EMBL" id="AP023098">
    <property type="protein sequence ID" value="BCE80262.1"/>
    <property type="molecule type" value="Genomic_DNA"/>
</dbReference>
<feature type="compositionally biased region" description="Polar residues" evidence="1">
    <location>
        <begin position="30"/>
        <end position="42"/>
    </location>
</feature>
<accession>A0A810BTD3</accession>
<protein>
    <recommendedName>
        <fullName evidence="2">Transposase IS116/IS110/IS902 C-terminal domain-containing protein</fullName>
    </recommendedName>
</protein>
<proteinExistence type="predicted"/>
<dbReference type="Pfam" id="PF02371">
    <property type="entry name" value="Transposase_20"/>
    <property type="match status" value="1"/>
</dbReference>